<evidence type="ECO:0000313" key="1">
    <source>
        <dbReference type="EMBL" id="KAI3356406.1"/>
    </source>
</evidence>
<organism evidence="1 2">
    <name type="scientific">Scortum barcoo</name>
    <name type="common">barcoo grunter</name>
    <dbReference type="NCBI Taxonomy" id="214431"/>
    <lineage>
        <taxon>Eukaryota</taxon>
        <taxon>Metazoa</taxon>
        <taxon>Chordata</taxon>
        <taxon>Craniata</taxon>
        <taxon>Vertebrata</taxon>
        <taxon>Euteleostomi</taxon>
        <taxon>Actinopterygii</taxon>
        <taxon>Neopterygii</taxon>
        <taxon>Teleostei</taxon>
        <taxon>Neoteleostei</taxon>
        <taxon>Acanthomorphata</taxon>
        <taxon>Eupercaria</taxon>
        <taxon>Centrarchiformes</taxon>
        <taxon>Terapontoidei</taxon>
        <taxon>Terapontidae</taxon>
        <taxon>Scortum</taxon>
    </lineage>
</organism>
<evidence type="ECO:0000313" key="2">
    <source>
        <dbReference type="Proteomes" id="UP000831701"/>
    </source>
</evidence>
<reference evidence="1" key="1">
    <citation type="submission" date="2022-04" db="EMBL/GenBank/DDBJ databases">
        <title>Jade perch genome.</title>
        <authorList>
            <person name="Chao B."/>
        </authorList>
    </citation>
    <scope>NUCLEOTIDE SEQUENCE</scope>
    <source>
        <strain evidence="1">CB-2022</strain>
    </source>
</reference>
<dbReference type="Proteomes" id="UP000831701">
    <property type="component" value="Chromosome 20"/>
</dbReference>
<proteinExistence type="predicted"/>
<name>A0ACB8VLP1_9TELE</name>
<accession>A0ACB8VLP1</accession>
<gene>
    <name evidence="1" type="ORF">L3Q82_017214</name>
</gene>
<protein>
    <submittedName>
        <fullName evidence="1">Uncharacterized protein</fullName>
    </submittedName>
</protein>
<keyword evidence="2" id="KW-1185">Reference proteome</keyword>
<dbReference type="EMBL" id="CM041550">
    <property type="protein sequence ID" value="KAI3356406.1"/>
    <property type="molecule type" value="Genomic_DNA"/>
</dbReference>
<sequence length="185" mass="20309">MNEDTQGFVKACPVCSRHKSSHHASCRSPAALACASSSLVSRLSGLRHWPAILTVVDRFSKMAHFHRGPQFTSIFWREFCVLVGASASLSSGFHPQSNGQTERMNQELETALSLHGLTAPIILVTSSSCGFEYAHNTLTCSATGLSPFQCAYGFQPPLFPDLEEEVSCPSVQAFIRRCRRTWTQA</sequence>
<comment type="caution">
    <text evidence="1">The sequence shown here is derived from an EMBL/GenBank/DDBJ whole genome shotgun (WGS) entry which is preliminary data.</text>
</comment>